<accession>A0A6A5V7A1</accession>
<feature type="compositionally biased region" description="Basic and acidic residues" evidence="1">
    <location>
        <begin position="118"/>
        <end position="127"/>
    </location>
</feature>
<reference evidence="2" key="1">
    <citation type="journal article" date="2020" name="Stud. Mycol.">
        <title>101 Dothideomycetes genomes: a test case for predicting lifestyles and emergence of pathogens.</title>
        <authorList>
            <person name="Haridas S."/>
            <person name="Albert R."/>
            <person name="Binder M."/>
            <person name="Bloem J."/>
            <person name="Labutti K."/>
            <person name="Salamov A."/>
            <person name="Andreopoulos B."/>
            <person name="Baker S."/>
            <person name="Barry K."/>
            <person name="Bills G."/>
            <person name="Bluhm B."/>
            <person name="Cannon C."/>
            <person name="Castanera R."/>
            <person name="Culley D."/>
            <person name="Daum C."/>
            <person name="Ezra D."/>
            <person name="Gonzalez J."/>
            <person name="Henrissat B."/>
            <person name="Kuo A."/>
            <person name="Liang C."/>
            <person name="Lipzen A."/>
            <person name="Lutzoni F."/>
            <person name="Magnuson J."/>
            <person name="Mondo S."/>
            <person name="Nolan M."/>
            <person name="Ohm R."/>
            <person name="Pangilinan J."/>
            <person name="Park H.-J."/>
            <person name="Ramirez L."/>
            <person name="Alfaro M."/>
            <person name="Sun H."/>
            <person name="Tritt A."/>
            <person name="Yoshinaga Y."/>
            <person name="Zwiers L.-H."/>
            <person name="Turgeon B."/>
            <person name="Goodwin S."/>
            <person name="Spatafora J."/>
            <person name="Crous P."/>
            <person name="Grigoriev I."/>
        </authorList>
    </citation>
    <scope>NUCLEOTIDE SEQUENCE</scope>
    <source>
        <strain evidence="2">CBS 107.79</strain>
    </source>
</reference>
<feature type="compositionally biased region" description="Basic and acidic residues" evidence="1">
    <location>
        <begin position="50"/>
        <end position="63"/>
    </location>
</feature>
<feature type="region of interest" description="Disordered" evidence="1">
    <location>
        <begin position="50"/>
        <end position="174"/>
    </location>
</feature>
<sequence length="198" mass="20918">MMSVDVSPEAPGLTVTAPSPALDPVRVFGGLFFRDDSKRGAKTQINGLVGRDEKVGGESERSGSLDSVVRVIHRPDDAGGDVDDGERSGSPESVVTVVHQPHATEEDGTDSQVVNDPAKAKQPREKSVPVSPTHTATPTSPDITPAPTIPDDASDAGRSPASDTPEPEGLDPRLAGLNFRDAYLYNAVLLRRWAESDD</sequence>
<keyword evidence="3" id="KW-1185">Reference proteome</keyword>
<evidence type="ECO:0000313" key="2">
    <source>
        <dbReference type="EMBL" id="KAF1972560.1"/>
    </source>
</evidence>
<protein>
    <submittedName>
        <fullName evidence="2">Uncharacterized protein</fullName>
    </submittedName>
</protein>
<dbReference type="Proteomes" id="UP000800036">
    <property type="component" value="Unassembled WGS sequence"/>
</dbReference>
<name>A0A6A5V7A1_9PLEO</name>
<evidence type="ECO:0000313" key="3">
    <source>
        <dbReference type="Proteomes" id="UP000800036"/>
    </source>
</evidence>
<gene>
    <name evidence="2" type="ORF">BU23DRAFT_160553</name>
</gene>
<evidence type="ECO:0000256" key="1">
    <source>
        <dbReference type="SAM" id="MobiDB-lite"/>
    </source>
</evidence>
<feature type="compositionally biased region" description="Low complexity" evidence="1">
    <location>
        <begin position="135"/>
        <end position="151"/>
    </location>
</feature>
<dbReference type="EMBL" id="ML976686">
    <property type="protein sequence ID" value="KAF1972560.1"/>
    <property type="molecule type" value="Genomic_DNA"/>
</dbReference>
<dbReference type="AlphaFoldDB" id="A0A6A5V7A1"/>
<organism evidence="2 3">
    <name type="scientific">Bimuria novae-zelandiae CBS 107.79</name>
    <dbReference type="NCBI Taxonomy" id="1447943"/>
    <lineage>
        <taxon>Eukaryota</taxon>
        <taxon>Fungi</taxon>
        <taxon>Dikarya</taxon>
        <taxon>Ascomycota</taxon>
        <taxon>Pezizomycotina</taxon>
        <taxon>Dothideomycetes</taxon>
        <taxon>Pleosporomycetidae</taxon>
        <taxon>Pleosporales</taxon>
        <taxon>Massarineae</taxon>
        <taxon>Didymosphaeriaceae</taxon>
        <taxon>Bimuria</taxon>
    </lineage>
</organism>
<proteinExistence type="predicted"/>